<dbReference type="AlphaFoldDB" id="A0A0P1BBT3"/>
<sequence>MSASADHQAQLQRELDEARQQINAHAAQEAGLQRELDEARLQIYAHTAQEAGLQRELVEARIEVGANVVQEDQLEQLRQEHDALREVWLGESPGLEDSHLVGAVKKQLFYVASIVITVVGAIVALQSII</sequence>
<evidence type="ECO:0000256" key="2">
    <source>
        <dbReference type="SAM" id="Phobius"/>
    </source>
</evidence>
<feature type="transmembrane region" description="Helical" evidence="2">
    <location>
        <begin position="108"/>
        <end position="128"/>
    </location>
</feature>
<feature type="coiled-coil region" evidence="1">
    <location>
        <begin position="1"/>
        <end position="42"/>
    </location>
</feature>
<evidence type="ECO:0000256" key="1">
    <source>
        <dbReference type="SAM" id="Coils"/>
    </source>
</evidence>
<dbReference type="EMBL" id="CCYA01000204">
    <property type="protein sequence ID" value="CEH13140.1"/>
    <property type="molecule type" value="Genomic_DNA"/>
</dbReference>
<keyword evidence="2" id="KW-0472">Membrane</keyword>
<keyword evidence="2" id="KW-1133">Transmembrane helix</keyword>
<keyword evidence="4" id="KW-1185">Reference proteome</keyword>
<reference evidence="4" key="1">
    <citation type="submission" date="2014-09" db="EMBL/GenBank/DDBJ databases">
        <authorList>
            <person name="Sharma Rahul"/>
            <person name="Thines Marco"/>
        </authorList>
    </citation>
    <scope>NUCLEOTIDE SEQUENCE [LARGE SCALE GENOMIC DNA]</scope>
</reference>
<evidence type="ECO:0000313" key="4">
    <source>
        <dbReference type="Proteomes" id="UP000054845"/>
    </source>
</evidence>
<keyword evidence="2" id="KW-0812">Transmembrane</keyword>
<keyword evidence="1" id="KW-0175">Coiled coil</keyword>
<accession>A0A0P1BBT3</accession>
<organism evidence="3 4">
    <name type="scientific">Ceraceosorus bombacis</name>
    <dbReference type="NCBI Taxonomy" id="401625"/>
    <lineage>
        <taxon>Eukaryota</taxon>
        <taxon>Fungi</taxon>
        <taxon>Dikarya</taxon>
        <taxon>Basidiomycota</taxon>
        <taxon>Ustilaginomycotina</taxon>
        <taxon>Exobasidiomycetes</taxon>
        <taxon>Ceraceosorales</taxon>
        <taxon>Ceraceosoraceae</taxon>
        <taxon>Ceraceosorus</taxon>
    </lineage>
</organism>
<evidence type="ECO:0000313" key="3">
    <source>
        <dbReference type="EMBL" id="CEH13140.1"/>
    </source>
</evidence>
<name>A0A0P1BBT3_9BASI</name>
<dbReference type="Proteomes" id="UP000054845">
    <property type="component" value="Unassembled WGS sequence"/>
</dbReference>
<proteinExistence type="predicted"/>
<protein>
    <submittedName>
        <fullName evidence="3">Uncharacterized protein</fullName>
    </submittedName>
</protein>